<dbReference type="EC" id="2.3.1.40" evidence="2"/>
<dbReference type="InterPro" id="IPR042099">
    <property type="entry name" value="ANL_N_sf"/>
</dbReference>
<reference evidence="2 3" key="1">
    <citation type="submission" date="2021-03" db="EMBL/GenBank/DDBJ databases">
        <title>Genomic Encyclopedia of Type Strains, Phase IV (KMG-IV): sequencing the most valuable type-strain genomes for metagenomic binning, comparative biology and taxonomic classification.</title>
        <authorList>
            <person name="Goeker M."/>
        </authorList>
    </citation>
    <scope>NUCLEOTIDE SEQUENCE [LARGE SCALE GENOMIC DNA]</scope>
    <source>
        <strain evidence="2 3">DSM 24738</strain>
    </source>
</reference>
<dbReference type="InterPro" id="IPR002123">
    <property type="entry name" value="Plipid/glycerol_acylTrfase"/>
</dbReference>
<dbReference type="GO" id="GO:0008922">
    <property type="term" value="F:long-chain fatty acid [acyl-carrier-protein] ligase activity"/>
    <property type="evidence" value="ECO:0007669"/>
    <property type="project" value="UniProtKB-EC"/>
</dbReference>
<dbReference type="Pfam" id="PF01553">
    <property type="entry name" value="Acyltransferase"/>
    <property type="match status" value="1"/>
</dbReference>
<dbReference type="PANTHER" id="PTHR43767">
    <property type="entry name" value="LONG-CHAIN-FATTY-ACID--COA LIGASE"/>
    <property type="match status" value="1"/>
</dbReference>
<keyword evidence="2" id="KW-0436">Ligase</keyword>
<dbReference type="PANTHER" id="PTHR43767:SF1">
    <property type="entry name" value="NONRIBOSOMAL PEPTIDE SYNTHASE PES1 (EUROFUNG)-RELATED"/>
    <property type="match status" value="1"/>
</dbReference>
<gene>
    <name evidence="2" type="ORF">J2Z37_003844</name>
</gene>
<organism evidence="2 3">
    <name type="scientific">Ammoniphilus resinae</name>
    <dbReference type="NCBI Taxonomy" id="861532"/>
    <lineage>
        <taxon>Bacteria</taxon>
        <taxon>Bacillati</taxon>
        <taxon>Bacillota</taxon>
        <taxon>Bacilli</taxon>
        <taxon>Bacillales</taxon>
        <taxon>Paenibacillaceae</taxon>
        <taxon>Aneurinibacillus group</taxon>
        <taxon>Ammoniphilus</taxon>
    </lineage>
</organism>
<dbReference type="SUPFAM" id="SSF56801">
    <property type="entry name" value="Acetyl-CoA synthetase-like"/>
    <property type="match status" value="1"/>
</dbReference>
<dbReference type="EC" id="6.2.1.20" evidence="2"/>
<dbReference type="EMBL" id="JAGGKT010000013">
    <property type="protein sequence ID" value="MBP1933831.1"/>
    <property type="molecule type" value="Genomic_DNA"/>
</dbReference>
<sequence length="704" mass="80262">MEFLLNIMRWFIRLFFRVKIQGLEKLDFSRPVILMPNHTSLLDAVFLALFLPSNVTFVVNTGIAQRFSWMMKFRKHIMINPHNPYSIRQMVRIVNQQQPLVIFPEGRITTTGGLMKIYNGIGYLALRTGASIYPVILNGLERSKLSYLGDKQRTHLFPRVKITIETAFSLNREEGKSMRVQKKQATEHIYRILQNAWLNSRLKEQVNLYNELLHSARLNGADQTIVEDPTQSLSYRKLILASHALSQKLIQYKKENRMGVLLPSSNGHLIALFSFFRIGITPAILNFSQGIQTVRECCETAEIQTILTSKQFIEKAGLQELLSQLERSYRIVYLEDLKDLVTYYHKVRALIDYLVGHKSQADTNELVLFTSGSEAKPKGVVLTHRNIYANIQQVLCAIDVTAKDKIFNALPMFHSFGLTAGTILPILTGVQTYLYPSPLHYKAIPELCYDKNATLLFGTSTFLAGYGRFAHPYDFYSIRYVVAGAEPLKDEVRQLWMEKFGIRILEGYGATETSPVLSINTPLAYQKNTVGRLLPGMEKRIDPIAGIERGGRLLVKGPNVMKGYLLHGEGFRPADEWYDTGDIVDENEDGFLTIQARLKRFAKVGGEMISLQLVETLAAQCYDHPEVSAVTVPDSRRGERIYLFTTKQEDRLEVLRNWLQQHHYSAMLIPAKVIAVHQLPLLGSGKTDYVTLKQWAINQDRRIL</sequence>
<keyword evidence="3" id="KW-1185">Reference proteome</keyword>
<dbReference type="SUPFAM" id="SSF69593">
    <property type="entry name" value="Glycerol-3-phosphate (1)-acyltransferase"/>
    <property type="match status" value="1"/>
</dbReference>
<comment type="caution">
    <text evidence="2">The sequence shown here is derived from an EMBL/GenBank/DDBJ whole genome shotgun (WGS) entry which is preliminary data.</text>
</comment>
<name>A0ABS4GU97_9BACL</name>
<protein>
    <submittedName>
        <fullName evidence="2">Acyl-[acyl-carrier-protein]-phospholipid O-acyltransferase/long-chain-fatty-acid--[acyl-carrier-protein] ligase</fullName>
        <ecNumber evidence="2">2.3.1.40</ecNumber>
        <ecNumber evidence="2">6.2.1.20</ecNumber>
    </submittedName>
</protein>
<dbReference type="Pfam" id="PF00501">
    <property type="entry name" value="AMP-binding"/>
    <property type="match status" value="1"/>
</dbReference>
<dbReference type="GO" id="GO:0008779">
    <property type="term" value="F:acyl-[acyl-carrier-protein]-phospholipid O-acyltransferase activity"/>
    <property type="evidence" value="ECO:0007669"/>
    <property type="project" value="UniProtKB-EC"/>
</dbReference>
<accession>A0ABS4GU97</accession>
<dbReference type="Gene3D" id="3.30.300.30">
    <property type="match status" value="1"/>
</dbReference>
<proteinExistence type="predicted"/>
<keyword evidence="2" id="KW-0808">Transferase</keyword>
<feature type="domain" description="Phospholipid/glycerol acyltransferase" evidence="1">
    <location>
        <begin position="32"/>
        <end position="140"/>
    </location>
</feature>
<keyword evidence="2" id="KW-0012">Acyltransferase</keyword>
<dbReference type="InterPro" id="IPR050237">
    <property type="entry name" value="ATP-dep_AMP-bd_enzyme"/>
</dbReference>
<dbReference type="InterPro" id="IPR045851">
    <property type="entry name" value="AMP-bd_C_sf"/>
</dbReference>
<dbReference type="CDD" id="cd07989">
    <property type="entry name" value="LPLAT_AGPAT-like"/>
    <property type="match status" value="1"/>
</dbReference>
<evidence type="ECO:0000313" key="2">
    <source>
        <dbReference type="EMBL" id="MBP1933831.1"/>
    </source>
</evidence>
<dbReference type="SMART" id="SM00563">
    <property type="entry name" value="PlsC"/>
    <property type="match status" value="1"/>
</dbReference>
<evidence type="ECO:0000313" key="3">
    <source>
        <dbReference type="Proteomes" id="UP001519343"/>
    </source>
</evidence>
<dbReference type="Proteomes" id="UP001519343">
    <property type="component" value="Unassembled WGS sequence"/>
</dbReference>
<evidence type="ECO:0000259" key="1">
    <source>
        <dbReference type="SMART" id="SM00563"/>
    </source>
</evidence>
<dbReference type="Gene3D" id="3.40.50.12780">
    <property type="entry name" value="N-terminal domain of ligase-like"/>
    <property type="match status" value="1"/>
</dbReference>
<dbReference type="InterPro" id="IPR000873">
    <property type="entry name" value="AMP-dep_synth/lig_dom"/>
</dbReference>
<dbReference type="RefSeq" id="WP_209811836.1">
    <property type="nucleotide sequence ID" value="NZ_JAGGKT010000013.1"/>
</dbReference>